<name>A0A383C9W2_9ZZZZ</name>
<dbReference type="Pfam" id="PF00012">
    <property type="entry name" value="HSP70"/>
    <property type="match status" value="1"/>
</dbReference>
<dbReference type="InterPro" id="IPR013126">
    <property type="entry name" value="Hsp_70_fam"/>
</dbReference>
<dbReference type="InterPro" id="IPR018181">
    <property type="entry name" value="Heat_shock_70_CS"/>
</dbReference>
<gene>
    <name evidence="4" type="ORF">METZ01_LOCUS482031</name>
</gene>
<dbReference type="GO" id="GO:0005524">
    <property type="term" value="F:ATP binding"/>
    <property type="evidence" value="ECO:0007669"/>
    <property type="project" value="UniProtKB-KW"/>
</dbReference>
<keyword evidence="1" id="KW-0547">Nucleotide-binding</keyword>
<dbReference type="AlphaFoldDB" id="A0A383C9W2"/>
<dbReference type="SUPFAM" id="SSF53067">
    <property type="entry name" value="Actin-like ATPase domain"/>
    <property type="match status" value="2"/>
</dbReference>
<dbReference type="Gene3D" id="3.90.640.10">
    <property type="entry name" value="Actin, Chain A, domain 4"/>
    <property type="match status" value="1"/>
</dbReference>
<dbReference type="PANTHER" id="PTHR19375">
    <property type="entry name" value="HEAT SHOCK PROTEIN 70KDA"/>
    <property type="match status" value="1"/>
</dbReference>
<evidence type="ECO:0000256" key="2">
    <source>
        <dbReference type="ARBA" id="ARBA00022840"/>
    </source>
</evidence>
<evidence type="ECO:0000256" key="3">
    <source>
        <dbReference type="SAM" id="MobiDB-lite"/>
    </source>
</evidence>
<evidence type="ECO:0000313" key="4">
    <source>
        <dbReference type="EMBL" id="SVE29177.1"/>
    </source>
</evidence>
<organism evidence="4">
    <name type="scientific">marine metagenome</name>
    <dbReference type="NCBI Taxonomy" id="408172"/>
    <lineage>
        <taxon>unclassified sequences</taxon>
        <taxon>metagenomes</taxon>
        <taxon>ecological metagenomes</taxon>
    </lineage>
</organism>
<feature type="non-terminal residue" evidence="4">
    <location>
        <position position="241"/>
    </location>
</feature>
<protein>
    <submittedName>
        <fullName evidence="4">Uncharacterized protein</fullName>
    </submittedName>
</protein>
<evidence type="ECO:0000256" key="1">
    <source>
        <dbReference type="ARBA" id="ARBA00022741"/>
    </source>
</evidence>
<reference evidence="4" key="1">
    <citation type="submission" date="2018-05" db="EMBL/GenBank/DDBJ databases">
        <authorList>
            <person name="Lanie J.A."/>
            <person name="Ng W.-L."/>
            <person name="Kazmierczak K.M."/>
            <person name="Andrzejewski T.M."/>
            <person name="Davidsen T.M."/>
            <person name="Wayne K.J."/>
            <person name="Tettelin H."/>
            <person name="Glass J.I."/>
            <person name="Rusch D."/>
            <person name="Podicherti R."/>
            <person name="Tsui H.-C.T."/>
            <person name="Winkler M.E."/>
        </authorList>
    </citation>
    <scope>NUCLEOTIDE SEQUENCE</scope>
</reference>
<proteinExistence type="predicted"/>
<dbReference type="PROSITE" id="PS00329">
    <property type="entry name" value="HSP70_2"/>
    <property type="match status" value="1"/>
</dbReference>
<dbReference type="GO" id="GO:0140662">
    <property type="term" value="F:ATP-dependent protein folding chaperone"/>
    <property type="evidence" value="ECO:0007669"/>
    <property type="project" value="InterPro"/>
</dbReference>
<dbReference type="InterPro" id="IPR043129">
    <property type="entry name" value="ATPase_NBD"/>
</dbReference>
<sequence>SSMAYLSDDGTPVPVENDEGGDETPSIIVLAESGHVVVGPNRMRAAMEDPKNVVERVKRHMGEDEEEYHKSFDGRTITPEFLSALILKKVKQDAEKQIGTIGNAVITVPYYFNDARRKATQDAGKIAGLNVVDIINEPTAATLTYAWKRQELGVAKDREEKPRLVMVYDLGGGTFDVTVVRYTPTHFQVLTTDGDVRLGGVDWNDRLLDYVADEFISAHGQDFRDSAAVKQLMEYECDQAK</sequence>
<dbReference type="Gene3D" id="3.30.420.40">
    <property type="match status" value="2"/>
</dbReference>
<feature type="region of interest" description="Disordered" evidence="3">
    <location>
        <begin position="1"/>
        <end position="23"/>
    </location>
</feature>
<accession>A0A383C9W2</accession>
<feature type="non-terminal residue" evidence="4">
    <location>
        <position position="1"/>
    </location>
</feature>
<dbReference type="EMBL" id="UINC01207188">
    <property type="protein sequence ID" value="SVE29177.1"/>
    <property type="molecule type" value="Genomic_DNA"/>
</dbReference>
<keyword evidence="2" id="KW-0067">ATP-binding</keyword>
<dbReference type="PRINTS" id="PR00301">
    <property type="entry name" value="HEATSHOCK70"/>
</dbReference>